<reference evidence="3 4" key="1">
    <citation type="submission" date="2018-01" db="EMBL/GenBank/DDBJ databases">
        <title>Harnessing the power of phylogenomics to disentangle the directionality and signatures of interkingdom host jumping in the parasitic fungal genus Tolypocladium.</title>
        <authorList>
            <person name="Quandt C.A."/>
            <person name="Patterson W."/>
            <person name="Spatafora J.W."/>
        </authorList>
    </citation>
    <scope>NUCLEOTIDE SEQUENCE [LARGE SCALE GENOMIC DNA]</scope>
    <source>
        <strain evidence="3 4">NRBC 100945</strain>
    </source>
</reference>
<keyword evidence="4" id="KW-1185">Reference proteome</keyword>
<keyword evidence="2" id="KW-0732">Signal</keyword>
<dbReference type="OrthoDB" id="66095at2759"/>
<name>A0A2S4KZ71_9HYPO</name>
<feature type="chain" id="PRO_5015732629" evidence="2">
    <location>
        <begin position="17"/>
        <end position="373"/>
    </location>
</feature>
<sequence length="373" mass="42067">MLVEFASLLLLSVVMAHIIPAMLIRRLRSMDLAVPDPEPTPSLAPTPSLEPTPADKTPADKTPAGGEDRYNPTPIDVVVTRIMLTRSKRLPPDLVDSILDFAEYWAHSTNAIYYNAEHRDHLRIVGSSQTENRFLIRSYPLGLTGIDGDKNLAEELAYDTNEAKPLPLTKEHEPRFFASLADYPTPRLARPARKVVFSIRAKDQGWAGSVHREAYEGSFTWFEAGLERFDADQDCDAKCTYDVRHESLSSTAPSLSVCGLRPVYPSIQRDSPDQDYEYVHPLLPQDQFDIHRNKVATREWQDHVVTWSYLDDIQPDSEAGKALEAQGRGRATGDGSFVNRLRFGDVITVWGKARFPAWVNNIEFVKIDVYWAV</sequence>
<feature type="region of interest" description="Disordered" evidence="1">
    <location>
        <begin position="35"/>
        <end position="72"/>
    </location>
</feature>
<gene>
    <name evidence="3" type="ORF">TPAR_04337</name>
</gene>
<evidence type="ECO:0000313" key="3">
    <source>
        <dbReference type="EMBL" id="POR35469.1"/>
    </source>
</evidence>
<evidence type="ECO:0000313" key="4">
    <source>
        <dbReference type="Proteomes" id="UP000237481"/>
    </source>
</evidence>
<protein>
    <submittedName>
        <fullName evidence="3">Uncharacterized protein</fullName>
    </submittedName>
</protein>
<comment type="caution">
    <text evidence="3">The sequence shown here is derived from an EMBL/GenBank/DDBJ whole genome shotgun (WGS) entry which is preliminary data.</text>
</comment>
<proteinExistence type="predicted"/>
<evidence type="ECO:0000256" key="1">
    <source>
        <dbReference type="SAM" id="MobiDB-lite"/>
    </source>
</evidence>
<dbReference type="EMBL" id="PKSG01000440">
    <property type="protein sequence ID" value="POR35469.1"/>
    <property type="molecule type" value="Genomic_DNA"/>
</dbReference>
<dbReference type="AlphaFoldDB" id="A0A2S4KZ71"/>
<dbReference type="Proteomes" id="UP000237481">
    <property type="component" value="Unassembled WGS sequence"/>
</dbReference>
<evidence type="ECO:0000256" key="2">
    <source>
        <dbReference type="SAM" id="SignalP"/>
    </source>
</evidence>
<feature type="compositionally biased region" description="Pro residues" evidence="1">
    <location>
        <begin position="36"/>
        <end position="50"/>
    </location>
</feature>
<organism evidence="3 4">
    <name type="scientific">Tolypocladium paradoxum</name>
    <dbReference type="NCBI Taxonomy" id="94208"/>
    <lineage>
        <taxon>Eukaryota</taxon>
        <taxon>Fungi</taxon>
        <taxon>Dikarya</taxon>
        <taxon>Ascomycota</taxon>
        <taxon>Pezizomycotina</taxon>
        <taxon>Sordariomycetes</taxon>
        <taxon>Hypocreomycetidae</taxon>
        <taxon>Hypocreales</taxon>
        <taxon>Ophiocordycipitaceae</taxon>
        <taxon>Tolypocladium</taxon>
    </lineage>
</organism>
<accession>A0A2S4KZ71</accession>
<feature type="signal peptide" evidence="2">
    <location>
        <begin position="1"/>
        <end position="16"/>
    </location>
</feature>
<dbReference type="STRING" id="94208.A0A2S4KZ71"/>